<evidence type="ECO:0000313" key="2">
    <source>
        <dbReference type="Proteomes" id="UP000790709"/>
    </source>
</evidence>
<protein>
    <submittedName>
        <fullName evidence="1">Uncharacterized protein</fullName>
    </submittedName>
</protein>
<accession>A0ACB8BK04</accession>
<dbReference type="Proteomes" id="UP000790709">
    <property type="component" value="Unassembled WGS sequence"/>
</dbReference>
<gene>
    <name evidence="1" type="ORF">BV22DRAFT_1034684</name>
</gene>
<comment type="caution">
    <text evidence="1">The sequence shown here is derived from an EMBL/GenBank/DDBJ whole genome shotgun (WGS) entry which is preliminary data.</text>
</comment>
<proteinExistence type="predicted"/>
<keyword evidence="2" id="KW-1185">Reference proteome</keyword>
<organism evidence="1 2">
    <name type="scientific">Leucogyrophana mollusca</name>
    <dbReference type="NCBI Taxonomy" id="85980"/>
    <lineage>
        <taxon>Eukaryota</taxon>
        <taxon>Fungi</taxon>
        <taxon>Dikarya</taxon>
        <taxon>Basidiomycota</taxon>
        <taxon>Agaricomycotina</taxon>
        <taxon>Agaricomycetes</taxon>
        <taxon>Agaricomycetidae</taxon>
        <taxon>Boletales</taxon>
        <taxon>Boletales incertae sedis</taxon>
        <taxon>Leucogyrophana</taxon>
    </lineage>
</organism>
<name>A0ACB8BK04_9AGAM</name>
<reference evidence="1" key="1">
    <citation type="journal article" date="2021" name="New Phytol.">
        <title>Evolutionary innovations through gain and loss of genes in the ectomycorrhizal Boletales.</title>
        <authorList>
            <person name="Wu G."/>
            <person name="Miyauchi S."/>
            <person name="Morin E."/>
            <person name="Kuo A."/>
            <person name="Drula E."/>
            <person name="Varga T."/>
            <person name="Kohler A."/>
            <person name="Feng B."/>
            <person name="Cao Y."/>
            <person name="Lipzen A."/>
            <person name="Daum C."/>
            <person name="Hundley H."/>
            <person name="Pangilinan J."/>
            <person name="Johnson J."/>
            <person name="Barry K."/>
            <person name="LaButti K."/>
            <person name="Ng V."/>
            <person name="Ahrendt S."/>
            <person name="Min B."/>
            <person name="Choi I.G."/>
            <person name="Park H."/>
            <person name="Plett J.M."/>
            <person name="Magnuson J."/>
            <person name="Spatafora J.W."/>
            <person name="Nagy L.G."/>
            <person name="Henrissat B."/>
            <person name="Grigoriev I.V."/>
            <person name="Yang Z.L."/>
            <person name="Xu J."/>
            <person name="Martin F.M."/>
        </authorList>
    </citation>
    <scope>NUCLEOTIDE SEQUENCE</scope>
    <source>
        <strain evidence="1">KUC20120723A-06</strain>
    </source>
</reference>
<dbReference type="EMBL" id="MU266414">
    <property type="protein sequence ID" value="KAH7924893.1"/>
    <property type="molecule type" value="Genomic_DNA"/>
</dbReference>
<sequence>MSDKKEPGKRQSKASAAKVADKVPASSSASASQAGRKRKADAQGDKHLALTEPQMHGPSPRREERRSDILPVPPHVLDQQRGRHSHPHSHSLHASDSTHRRVSMDLHSLRRPSIPAIAPRPPRSRRASMPGPQRTMLQHAWHTALTTDPLADSDEENPDGHVRADYVRRMHVISRLRGRPPTPGSEDPSHSLPMDSRVPVLDARRRPLFA</sequence>
<evidence type="ECO:0000313" key="1">
    <source>
        <dbReference type="EMBL" id="KAH7924893.1"/>
    </source>
</evidence>